<accession>A0ABX0XBY5</accession>
<proteinExistence type="predicted"/>
<dbReference type="EMBL" id="JAATJH010000003">
    <property type="protein sequence ID" value="NJC26712.1"/>
    <property type="molecule type" value="Genomic_DNA"/>
</dbReference>
<dbReference type="Proteomes" id="UP000770785">
    <property type="component" value="Unassembled WGS sequence"/>
</dbReference>
<dbReference type="RefSeq" id="WP_168037477.1">
    <property type="nucleotide sequence ID" value="NZ_JAATJH010000003.1"/>
</dbReference>
<keyword evidence="2" id="KW-1185">Reference proteome</keyword>
<sequence>MPSPSPALIIMIKNPIPGKTKTRLAASVGNDVALKMYGVLTNWTREQTTGLGDDVTRYLYYSDHISSDDAWPEVHFDKRLQRGDDLGARMENAFGEAFERGHDRIIIIGTDCPGMTTQYLADSFRALATCDLVVGPALDGGYTLLGMTKPNPELFREMTWSTERVLPETLKRAAELSLQVNEQAPLSDVDHLEDWHSYGWTVPS</sequence>
<dbReference type="PANTHER" id="PTHR36529:SF1">
    <property type="entry name" value="GLYCOSYLTRANSFERASE"/>
    <property type="match status" value="1"/>
</dbReference>
<reference evidence="1 2" key="1">
    <citation type="submission" date="2020-03" db="EMBL/GenBank/DDBJ databases">
        <title>Genomic Encyclopedia of Type Strains, Phase IV (KMG-IV): sequencing the most valuable type-strain genomes for metagenomic binning, comparative biology and taxonomic classification.</title>
        <authorList>
            <person name="Goeker M."/>
        </authorList>
    </citation>
    <scope>NUCLEOTIDE SEQUENCE [LARGE SCALE GENOMIC DNA]</scope>
    <source>
        <strain evidence="1 2">DSM 105096</strain>
    </source>
</reference>
<dbReference type="NCBIfam" id="TIGR04282">
    <property type="entry name" value="glyco_like_cofC"/>
    <property type="match status" value="1"/>
</dbReference>
<evidence type="ECO:0008006" key="3">
    <source>
        <dbReference type="Google" id="ProtNLM"/>
    </source>
</evidence>
<dbReference type="InterPro" id="IPR029044">
    <property type="entry name" value="Nucleotide-diphossugar_trans"/>
</dbReference>
<organism evidence="1 2">
    <name type="scientific">Neolewinella antarctica</name>
    <dbReference type="NCBI Taxonomy" id="442734"/>
    <lineage>
        <taxon>Bacteria</taxon>
        <taxon>Pseudomonadati</taxon>
        <taxon>Bacteroidota</taxon>
        <taxon>Saprospiria</taxon>
        <taxon>Saprospirales</taxon>
        <taxon>Lewinellaceae</taxon>
        <taxon>Neolewinella</taxon>
    </lineage>
</organism>
<gene>
    <name evidence="1" type="ORF">GGR27_002222</name>
</gene>
<comment type="caution">
    <text evidence="1">The sequence shown here is derived from an EMBL/GenBank/DDBJ whole genome shotgun (WGS) entry which is preliminary data.</text>
</comment>
<dbReference type="Gene3D" id="3.90.550.10">
    <property type="entry name" value="Spore Coat Polysaccharide Biosynthesis Protein SpsA, Chain A"/>
    <property type="match status" value="1"/>
</dbReference>
<evidence type="ECO:0000313" key="2">
    <source>
        <dbReference type="Proteomes" id="UP000770785"/>
    </source>
</evidence>
<dbReference type="Pfam" id="PF09837">
    <property type="entry name" value="DUF2064"/>
    <property type="match status" value="1"/>
</dbReference>
<dbReference type="SUPFAM" id="SSF53448">
    <property type="entry name" value="Nucleotide-diphospho-sugar transferases"/>
    <property type="match status" value="1"/>
</dbReference>
<dbReference type="InterPro" id="IPR018641">
    <property type="entry name" value="Trfase_1_rSAM/seldom-assoc"/>
</dbReference>
<protein>
    <recommendedName>
        <fullName evidence="3">Glycosyltransferase</fullName>
    </recommendedName>
</protein>
<dbReference type="PANTHER" id="PTHR36529">
    <property type="entry name" value="SLL1095 PROTEIN"/>
    <property type="match status" value="1"/>
</dbReference>
<evidence type="ECO:0000313" key="1">
    <source>
        <dbReference type="EMBL" id="NJC26712.1"/>
    </source>
</evidence>
<name>A0ABX0XBY5_9BACT</name>